<proteinExistence type="predicted"/>
<protein>
    <recommendedName>
        <fullName evidence="3">AraC-type arabinose-binding/dimerisation domain-containing protein</fullName>
    </recommendedName>
</protein>
<dbReference type="AlphaFoldDB" id="C0C3G8"/>
<dbReference type="EMBL" id="ABYI02000028">
    <property type="protein sequence ID" value="EEG73344.1"/>
    <property type="molecule type" value="Genomic_DNA"/>
</dbReference>
<gene>
    <name evidence="1" type="ORF">CLOHYLEM_06630</name>
</gene>
<keyword evidence="2" id="KW-1185">Reference proteome</keyword>
<reference evidence="1" key="2">
    <citation type="submission" date="2013-06" db="EMBL/GenBank/DDBJ databases">
        <title>Draft genome sequence of Clostridium hylemonae (DSM 15053).</title>
        <authorList>
            <person name="Sudarsanam P."/>
            <person name="Ley R."/>
            <person name="Guruge J."/>
            <person name="Turnbaugh P.J."/>
            <person name="Mahowald M."/>
            <person name="Liep D."/>
            <person name="Gordon J."/>
        </authorList>
    </citation>
    <scope>NUCLEOTIDE SEQUENCE</scope>
    <source>
        <strain evidence="1">DSM 15053</strain>
    </source>
</reference>
<evidence type="ECO:0000313" key="1">
    <source>
        <dbReference type="EMBL" id="EEG73344.1"/>
    </source>
</evidence>
<name>C0C3G8_9FIRM</name>
<reference evidence="1" key="1">
    <citation type="submission" date="2009-02" db="EMBL/GenBank/DDBJ databases">
        <authorList>
            <person name="Fulton L."/>
            <person name="Clifton S."/>
            <person name="Fulton B."/>
            <person name="Xu J."/>
            <person name="Minx P."/>
            <person name="Pepin K.H."/>
            <person name="Johnson M."/>
            <person name="Bhonagiri V."/>
            <person name="Nash W.E."/>
            <person name="Mardis E.R."/>
            <person name="Wilson R.K."/>
        </authorList>
    </citation>
    <scope>NUCLEOTIDE SEQUENCE [LARGE SCALE GENOMIC DNA]</scope>
    <source>
        <strain evidence="1">DSM 15053</strain>
    </source>
</reference>
<dbReference type="HOGENOM" id="CLU_1452081_0_0_9"/>
<dbReference type="Proteomes" id="UP000004893">
    <property type="component" value="Unassembled WGS sequence"/>
</dbReference>
<evidence type="ECO:0000313" key="2">
    <source>
        <dbReference type="Proteomes" id="UP000004893"/>
    </source>
</evidence>
<accession>C0C3G8</accession>
<dbReference type="STRING" id="553973.CLOHYLEM_06630"/>
<evidence type="ECO:0008006" key="3">
    <source>
        <dbReference type="Google" id="ProtNLM"/>
    </source>
</evidence>
<organism evidence="1 2">
    <name type="scientific">[Clostridium] hylemonae DSM 15053</name>
    <dbReference type="NCBI Taxonomy" id="553973"/>
    <lineage>
        <taxon>Bacteria</taxon>
        <taxon>Bacillati</taxon>
        <taxon>Bacillota</taxon>
        <taxon>Clostridia</taxon>
        <taxon>Lachnospirales</taxon>
        <taxon>Lachnospiraceae</taxon>
    </lineage>
</organism>
<comment type="caution">
    <text evidence="1">The sequence shown here is derived from an EMBL/GenBank/DDBJ whole genome shotgun (WGS) entry which is preliminary data.</text>
</comment>
<dbReference type="eggNOG" id="ENOG50324HF">
    <property type="taxonomic scope" value="Bacteria"/>
</dbReference>
<sequence>MEEKNKMGKKNNINYLPLFASSPYYSKKEFQFPITAVNKTVTDTSVLKNNSGITLLYIRDGRGTIIVNTRKYPVHKGLLMVLGAYHYYQVQPGEVPLELTKCRLSYDTFLYMAANPYYRFSEVRLNVDPITCLLEGRMLIRTEQVIDELVAATAKHKHQGGETEFFLCMKLMGIMQKTYNNDIWKK</sequence>